<dbReference type="STRING" id="4537.A0A0E0JVR9"/>
<evidence type="ECO:0000256" key="1">
    <source>
        <dbReference type="SAM" id="MobiDB-lite"/>
    </source>
</evidence>
<sequence>MGGRPPNASKQQPFAPEAPLPQSQYGAQELTQDEKIAMRNGDMIIICSPKQYAETIQLLSKEQQETMKLLGLGGLLNMKVVTLRRIMLVKIAKTYTLQSHCFVLGGREIPIFATDVYKVMDLPIKGTTKKKINDELFNQYKTAGKAHISLQWLRDNILRSKKVDEDFIRQIVLYTICVILAPTTYYHVDSKYLSLVENVSDIPKLNWGTFTLSHLLGSASILLFKKTN</sequence>
<dbReference type="OMA" id="NACTITM"/>
<evidence type="ECO:0008006" key="4">
    <source>
        <dbReference type="Google" id="ProtNLM"/>
    </source>
</evidence>
<dbReference type="EnsemblPlants" id="OPUNC02G03640.1">
    <property type="protein sequence ID" value="OPUNC02G03640.1"/>
    <property type="gene ID" value="OPUNC02G03640"/>
</dbReference>
<dbReference type="HOGENOM" id="CLU_024028_1_0_1"/>
<name>A0A0E0JVR9_ORYPU</name>
<reference evidence="2" key="1">
    <citation type="submission" date="2015-04" db="UniProtKB">
        <authorList>
            <consortium name="EnsemblPlants"/>
        </authorList>
    </citation>
    <scope>IDENTIFICATION</scope>
</reference>
<protein>
    <recommendedName>
        <fullName evidence="4">Aminotransferase-like plant mobile domain-containing protein</fullName>
    </recommendedName>
</protein>
<dbReference type="Proteomes" id="UP000026962">
    <property type="component" value="Chromosome 2"/>
</dbReference>
<evidence type="ECO:0000313" key="3">
    <source>
        <dbReference type="Proteomes" id="UP000026962"/>
    </source>
</evidence>
<dbReference type="AlphaFoldDB" id="A0A0E0JVR9"/>
<accession>A0A0E0JVR9</accession>
<keyword evidence="3" id="KW-1185">Reference proteome</keyword>
<organism evidence="2">
    <name type="scientific">Oryza punctata</name>
    <name type="common">Red rice</name>
    <dbReference type="NCBI Taxonomy" id="4537"/>
    <lineage>
        <taxon>Eukaryota</taxon>
        <taxon>Viridiplantae</taxon>
        <taxon>Streptophyta</taxon>
        <taxon>Embryophyta</taxon>
        <taxon>Tracheophyta</taxon>
        <taxon>Spermatophyta</taxon>
        <taxon>Magnoliopsida</taxon>
        <taxon>Liliopsida</taxon>
        <taxon>Poales</taxon>
        <taxon>Poaceae</taxon>
        <taxon>BOP clade</taxon>
        <taxon>Oryzoideae</taxon>
        <taxon>Oryzeae</taxon>
        <taxon>Oryzinae</taxon>
        <taxon>Oryza</taxon>
    </lineage>
</organism>
<evidence type="ECO:0000313" key="2">
    <source>
        <dbReference type="EnsemblPlants" id="OPUNC02G03640.1"/>
    </source>
</evidence>
<dbReference type="eggNOG" id="ENOG502R87A">
    <property type="taxonomic scope" value="Eukaryota"/>
</dbReference>
<dbReference type="Gramene" id="OPUNC02G03640.1">
    <property type="protein sequence ID" value="OPUNC02G03640.1"/>
    <property type="gene ID" value="OPUNC02G03640"/>
</dbReference>
<dbReference type="PANTHER" id="PTHR34835">
    <property type="entry name" value="OS07G0283600 PROTEIN-RELATED"/>
    <property type="match status" value="1"/>
</dbReference>
<feature type="region of interest" description="Disordered" evidence="1">
    <location>
        <begin position="1"/>
        <end position="21"/>
    </location>
</feature>
<proteinExistence type="predicted"/>
<dbReference type="PANTHER" id="PTHR34835:SF34">
    <property type="entry name" value="OS08G0555500 PROTEIN"/>
    <property type="match status" value="1"/>
</dbReference>
<reference evidence="2" key="2">
    <citation type="submission" date="2018-05" db="EMBL/GenBank/DDBJ databases">
        <title>OpunRS2 (Oryza punctata Reference Sequence Version 2).</title>
        <authorList>
            <person name="Zhang J."/>
            <person name="Kudrna D."/>
            <person name="Lee S."/>
            <person name="Talag J."/>
            <person name="Welchert J."/>
            <person name="Wing R.A."/>
        </authorList>
    </citation>
    <scope>NUCLEOTIDE SEQUENCE [LARGE SCALE GENOMIC DNA]</scope>
</reference>